<proteinExistence type="predicted"/>
<reference evidence="1 2" key="1">
    <citation type="submission" date="2017-08" db="EMBL/GenBank/DDBJ databases">
        <authorList>
            <person name="de Groot N.N."/>
        </authorList>
    </citation>
    <scope>NUCLEOTIDE SEQUENCE [LARGE SCALE GENOMIC DNA]</scope>
    <source>
        <strain evidence="1 2">USBA 78</strain>
    </source>
</reference>
<organism evidence="1 2">
    <name type="scientific">Thalassospira xiamenensis</name>
    <dbReference type="NCBI Taxonomy" id="220697"/>
    <lineage>
        <taxon>Bacteria</taxon>
        <taxon>Pseudomonadati</taxon>
        <taxon>Pseudomonadota</taxon>
        <taxon>Alphaproteobacteria</taxon>
        <taxon>Rhodospirillales</taxon>
        <taxon>Thalassospiraceae</taxon>
        <taxon>Thalassospira</taxon>
    </lineage>
</organism>
<accession>A0A285TYT3</accession>
<evidence type="ECO:0000313" key="2">
    <source>
        <dbReference type="Proteomes" id="UP000219068"/>
    </source>
</evidence>
<dbReference type="AlphaFoldDB" id="A0A285TYT3"/>
<evidence type="ECO:0000313" key="1">
    <source>
        <dbReference type="EMBL" id="SOC27933.1"/>
    </source>
</evidence>
<sequence>MLPLPDWPGLSDVTQDGQLANPLPGGCMVWPPDDFAAWPSGTDGSVAPGDLIQSQFGPAATITVTIATEAELASLALPTLPARPHARRTHFSRHDYQPFFANAPRNLSRLSGVTARTYVPRNDFSTRHQCPLGDVAVALSACHIAQQSSSLSCLPGPKRKNPQKRMTLCGFLIRVHFSR</sequence>
<gene>
    <name evidence="1" type="ORF">SAMN05428964_10621</name>
</gene>
<dbReference type="EMBL" id="OBMM01000006">
    <property type="protein sequence ID" value="SOC27933.1"/>
    <property type="molecule type" value="Genomic_DNA"/>
</dbReference>
<dbReference type="Proteomes" id="UP000219068">
    <property type="component" value="Unassembled WGS sequence"/>
</dbReference>
<name>A0A285TYT3_9PROT</name>
<protein>
    <submittedName>
        <fullName evidence="1">Uncharacterized protein</fullName>
    </submittedName>
</protein>